<evidence type="ECO:0000256" key="1">
    <source>
        <dbReference type="SAM" id="MobiDB-lite"/>
    </source>
</evidence>
<keyword evidence="2" id="KW-0812">Transmembrane</keyword>
<feature type="compositionally biased region" description="Basic and acidic residues" evidence="1">
    <location>
        <begin position="84"/>
        <end position="109"/>
    </location>
</feature>
<dbReference type="RefSeq" id="WP_283238891.1">
    <property type="nucleotide sequence ID" value="NZ_JASGBP010000003.1"/>
</dbReference>
<dbReference type="PANTHER" id="PTHR33446:SF2">
    <property type="entry name" value="PROTEIN TONB"/>
    <property type="match status" value="1"/>
</dbReference>
<dbReference type="Proteomes" id="UP001230035">
    <property type="component" value="Unassembled WGS sequence"/>
</dbReference>
<evidence type="ECO:0000256" key="2">
    <source>
        <dbReference type="SAM" id="Phobius"/>
    </source>
</evidence>
<feature type="compositionally biased region" description="Polar residues" evidence="1">
    <location>
        <begin position="134"/>
        <end position="150"/>
    </location>
</feature>
<keyword evidence="2" id="KW-0472">Membrane</keyword>
<evidence type="ECO:0000313" key="5">
    <source>
        <dbReference type="Proteomes" id="UP001230035"/>
    </source>
</evidence>
<evidence type="ECO:0000313" key="4">
    <source>
        <dbReference type="EMBL" id="MDI9257208.1"/>
    </source>
</evidence>
<reference evidence="4 5" key="1">
    <citation type="submission" date="2023-05" db="EMBL/GenBank/DDBJ databases">
        <title>Flavobacterium sedimenti sp. nov., isolated from the sediment.</title>
        <authorList>
            <person name="Wu N."/>
        </authorList>
    </citation>
    <scope>NUCLEOTIDE SEQUENCE [LARGE SCALE GENOMIC DNA]</scope>
    <source>
        <strain evidence="4 5">YZ-48</strain>
    </source>
</reference>
<dbReference type="Pfam" id="PF03544">
    <property type="entry name" value="TonB_C"/>
    <property type="match status" value="1"/>
</dbReference>
<dbReference type="InterPro" id="IPR037682">
    <property type="entry name" value="TonB_C"/>
</dbReference>
<dbReference type="InterPro" id="IPR051045">
    <property type="entry name" value="TonB-dependent_transducer"/>
</dbReference>
<dbReference type="PANTHER" id="PTHR33446">
    <property type="entry name" value="PROTEIN TONB-RELATED"/>
    <property type="match status" value="1"/>
</dbReference>
<feature type="domain" description="TonB C-terminal" evidence="3">
    <location>
        <begin position="214"/>
        <end position="274"/>
    </location>
</feature>
<keyword evidence="2" id="KW-1133">Transmembrane helix</keyword>
<feature type="transmembrane region" description="Helical" evidence="2">
    <location>
        <begin position="37"/>
        <end position="57"/>
    </location>
</feature>
<name>A0ABT6XQB3_9FLAO</name>
<organism evidence="4 5">
    <name type="scientific">Flavobacterium sedimenticola</name>
    <dbReference type="NCBI Taxonomy" id="3043286"/>
    <lineage>
        <taxon>Bacteria</taxon>
        <taxon>Pseudomonadati</taxon>
        <taxon>Bacteroidota</taxon>
        <taxon>Flavobacteriia</taxon>
        <taxon>Flavobacteriales</taxon>
        <taxon>Flavobacteriaceae</taxon>
        <taxon>Flavobacterium</taxon>
    </lineage>
</organism>
<sequence>MSNVSIYEKNWIDLVFEGKNKEYGAYQLRRQNTRTTLLALISGTVFFCSAIGLGFFLTSFSDESNLNPLPPDVVIAVSNYNNPPEKEEPEKEAAAPKKEEPLKEVKSKELTNPVVVKHTENPDDITPNKEIKNTAENPTEGGNTNGTSAPGTGGETPGIGNPDPGSTKNNGVVTTDKLDRLPEYPGGINRFYAYVSKNISKPEIDEDSGEITMSVIMSFVIEKDGSMTEIRALRSTDANLEKEAIRVLRASKVKWEPGMKDGNPVRTLYMLPIKVKM</sequence>
<keyword evidence="5" id="KW-1185">Reference proteome</keyword>
<accession>A0ABT6XQB3</accession>
<dbReference type="Gene3D" id="3.30.1150.10">
    <property type="match status" value="1"/>
</dbReference>
<comment type="caution">
    <text evidence="4">The sequence shown here is derived from an EMBL/GenBank/DDBJ whole genome shotgun (WGS) entry which is preliminary data.</text>
</comment>
<evidence type="ECO:0000259" key="3">
    <source>
        <dbReference type="Pfam" id="PF03544"/>
    </source>
</evidence>
<feature type="region of interest" description="Disordered" evidence="1">
    <location>
        <begin position="80"/>
        <end position="172"/>
    </location>
</feature>
<protein>
    <submittedName>
        <fullName evidence="4">Energy transducer TonB</fullName>
    </submittedName>
</protein>
<proteinExistence type="predicted"/>
<gene>
    <name evidence="4" type="ORF">QHT84_07250</name>
</gene>
<dbReference type="SUPFAM" id="SSF74653">
    <property type="entry name" value="TolA/TonB C-terminal domain"/>
    <property type="match status" value="1"/>
</dbReference>
<dbReference type="EMBL" id="JASGBP010000003">
    <property type="protein sequence ID" value="MDI9257208.1"/>
    <property type="molecule type" value="Genomic_DNA"/>
</dbReference>
<feature type="compositionally biased region" description="Basic and acidic residues" evidence="1">
    <location>
        <begin position="117"/>
        <end position="133"/>
    </location>
</feature>